<reference evidence="2 3" key="1">
    <citation type="submission" date="2017-10" db="EMBL/GenBank/DDBJ databases">
        <title>Extensive intraspecific genome diversity in a model arbuscular mycorrhizal fungus.</title>
        <authorList>
            <person name="Chen E.C.H."/>
            <person name="Morin E."/>
            <person name="Baudet D."/>
            <person name="Noel J."/>
            <person name="Ndikumana S."/>
            <person name="Charron P."/>
            <person name="St-Onge C."/>
            <person name="Giorgi J."/>
            <person name="Grigoriev I.V."/>
            <person name="Roux C."/>
            <person name="Martin F.M."/>
            <person name="Corradi N."/>
        </authorList>
    </citation>
    <scope>NUCLEOTIDE SEQUENCE [LARGE SCALE GENOMIC DNA]</scope>
    <source>
        <strain evidence="2 3">A1</strain>
    </source>
</reference>
<dbReference type="Pfam" id="PF08238">
    <property type="entry name" value="Sel1"/>
    <property type="match status" value="7"/>
</dbReference>
<evidence type="ECO:0000313" key="2">
    <source>
        <dbReference type="EMBL" id="PKC66415.1"/>
    </source>
</evidence>
<dbReference type="InterPro" id="IPR050767">
    <property type="entry name" value="Sel1_AlgK"/>
</dbReference>
<dbReference type="SUPFAM" id="SSF81901">
    <property type="entry name" value="HCP-like"/>
    <property type="match status" value="1"/>
</dbReference>
<dbReference type="PANTHER" id="PTHR11102">
    <property type="entry name" value="SEL-1-LIKE PROTEIN"/>
    <property type="match status" value="1"/>
</dbReference>
<dbReference type="SMART" id="SM00671">
    <property type="entry name" value="SEL1"/>
    <property type="match status" value="7"/>
</dbReference>
<dbReference type="Gene3D" id="1.25.40.10">
    <property type="entry name" value="Tetratricopeptide repeat domain"/>
    <property type="match status" value="1"/>
</dbReference>
<proteinExistence type="inferred from homology"/>
<dbReference type="Proteomes" id="UP000232688">
    <property type="component" value="Unassembled WGS sequence"/>
</dbReference>
<dbReference type="InterPro" id="IPR011990">
    <property type="entry name" value="TPR-like_helical_dom_sf"/>
</dbReference>
<evidence type="ECO:0000256" key="1">
    <source>
        <dbReference type="ARBA" id="ARBA00038101"/>
    </source>
</evidence>
<reference evidence="2 3" key="2">
    <citation type="submission" date="2017-10" db="EMBL/GenBank/DDBJ databases">
        <title>Genome analyses suggest a sexual origin of heterokaryosis in a supposedly ancient asexual fungus.</title>
        <authorList>
            <person name="Corradi N."/>
            <person name="Sedzielewska K."/>
            <person name="Noel J."/>
            <person name="Charron P."/>
            <person name="Farinelli L."/>
            <person name="Marton T."/>
            <person name="Kruger M."/>
            <person name="Pelin A."/>
            <person name="Brachmann A."/>
            <person name="Corradi N."/>
        </authorList>
    </citation>
    <scope>NUCLEOTIDE SEQUENCE [LARGE SCALE GENOMIC DNA]</scope>
    <source>
        <strain evidence="2 3">A1</strain>
    </source>
</reference>
<protein>
    <submittedName>
        <fullName evidence="2">HCP-like protein</fullName>
    </submittedName>
</protein>
<gene>
    <name evidence="2" type="ORF">RhiirA1_441737</name>
</gene>
<sequence length="476" mass="56023">MSDNYNDNIFILESNIEEYEPSSFKFNVTKSSCNNFMTDFFKELLQELYVILLNIDIKSDIEVQLNEFMNNFLFEYDLDPKDVLDIMTNNSENIFCYSSLIGFYYQYGIGCEINKIKAYEVFFNAVKNNQKVILDQFSFDQKNETIIFCNDDIKELNELVLPYFYCLFLYKDIISHRKNNYKLHIRNAEKGDNVSQYYVGNCYRYGINIKRDYNKAIEWYVKSSEGGNIKAIYKLGSFYYFGHNLIKDEKIAFELYLHSAEGGYYEALNTVGNCYYNGRGILKSGNKAFKCYLNAAEKGHAPSQFTIANYYKCVPKDLEKWYYWNRKAAINGCIDAQYKLADYYLNNNNEGKAFKWYMKLADKKDSIRALYLVAKCYRDGIGIDKNFKEATNWFNKLKQEYVTHCDKTITNIHPSAEFHGYIERGKYCLLSRTVIIIIKKKLGICYEYGYGAINDEICRAKKVSEIDEYDEFIIFI</sequence>
<comment type="similarity">
    <text evidence="1">Belongs to the sel-1 family.</text>
</comment>
<comment type="caution">
    <text evidence="2">The sequence shown here is derived from an EMBL/GenBank/DDBJ whole genome shotgun (WGS) entry which is preliminary data.</text>
</comment>
<name>A0A2N0RSW2_9GLOM</name>
<dbReference type="VEuPathDB" id="FungiDB:RhiirA1_441737"/>
<evidence type="ECO:0000313" key="3">
    <source>
        <dbReference type="Proteomes" id="UP000232688"/>
    </source>
</evidence>
<accession>A0A2N0RSW2</accession>
<dbReference type="AlphaFoldDB" id="A0A2N0RSW2"/>
<dbReference type="PANTHER" id="PTHR11102:SF160">
    <property type="entry name" value="ERAD-ASSOCIATED E3 UBIQUITIN-PROTEIN LIGASE COMPONENT HRD3"/>
    <property type="match status" value="1"/>
</dbReference>
<dbReference type="EMBL" id="LLXH01000466">
    <property type="protein sequence ID" value="PKC66415.1"/>
    <property type="molecule type" value="Genomic_DNA"/>
</dbReference>
<dbReference type="VEuPathDB" id="FungiDB:RhiirFUN_006575"/>
<organism evidence="2 3">
    <name type="scientific">Rhizophagus irregularis</name>
    <dbReference type="NCBI Taxonomy" id="588596"/>
    <lineage>
        <taxon>Eukaryota</taxon>
        <taxon>Fungi</taxon>
        <taxon>Fungi incertae sedis</taxon>
        <taxon>Mucoromycota</taxon>
        <taxon>Glomeromycotina</taxon>
        <taxon>Glomeromycetes</taxon>
        <taxon>Glomerales</taxon>
        <taxon>Glomeraceae</taxon>
        <taxon>Rhizophagus</taxon>
    </lineage>
</organism>
<dbReference type="InterPro" id="IPR006597">
    <property type="entry name" value="Sel1-like"/>
</dbReference>
<dbReference type="VEuPathDB" id="FungiDB:FUN_004407"/>